<accession>A0A402B707</accession>
<keyword evidence="3" id="KW-1185">Reference proteome</keyword>
<sequence>MNRTASYLRILFLALSGLFCFCYPFAVIGVAFDVKPPFSLDWAGSFLLFLEGSILLLAAMFFYAPVRVLCAGACVIILSYLVETLGANTGFPFGLYHYTPVLFPRLPGGVPLAVMFAWVLVVFGSYGIVKRRPSAKRGVIVGTALLGAILATLLDLAIEPVAAHVVFYWKWLDQGALDYYGVPWMNFVAWFVVAFVLLGLVYVVLQRERNAAEVSQREQVVWKNVQQMGKVERLAMLVPGILFLCSLFMFGLVDLTHGYYWGAICALCAVIIILTKPLIARRRIW</sequence>
<organism evidence="2 3">
    <name type="scientific">Dictyobacter alpinus</name>
    <dbReference type="NCBI Taxonomy" id="2014873"/>
    <lineage>
        <taxon>Bacteria</taxon>
        <taxon>Bacillati</taxon>
        <taxon>Chloroflexota</taxon>
        <taxon>Ktedonobacteria</taxon>
        <taxon>Ktedonobacterales</taxon>
        <taxon>Dictyobacteraceae</taxon>
        <taxon>Dictyobacter</taxon>
    </lineage>
</organism>
<keyword evidence="1" id="KW-0812">Transmembrane</keyword>
<dbReference type="PANTHER" id="PTHR39419">
    <property type="entry name" value="SLL0814 PROTEIN"/>
    <property type="match status" value="1"/>
</dbReference>
<feature type="transmembrane region" description="Helical" evidence="1">
    <location>
        <begin position="68"/>
        <end position="88"/>
    </location>
</feature>
<evidence type="ECO:0000313" key="3">
    <source>
        <dbReference type="Proteomes" id="UP000287171"/>
    </source>
</evidence>
<dbReference type="EMBL" id="BIFT01000001">
    <property type="protein sequence ID" value="GCE27138.1"/>
    <property type="molecule type" value="Genomic_DNA"/>
</dbReference>
<keyword evidence="1" id="KW-0472">Membrane</keyword>
<feature type="transmembrane region" description="Helical" evidence="1">
    <location>
        <begin position="259"/>
        <end position="279"/>
    </location>
</feature>
<feature type="transmembrane region" description="Helical" evidence="1">
    <location>
        <begin position="141"/>
        <end position="167"/>
    </location>
</feature>
<name>A0A402B707_9CHLR</name>
<evidence type="ECO:0000313" key="2">
    <source>
        <dbReference type="EMBL" id="GCE27138.1"/>
    </source>
</evidence>
<dbReference type="Proteomes" id="UP000287171">
    <property type="component" value="Unassembled WGS sequence"/>
</dbReference>
<feature type="transmembrane region" description="Helical" evidence="1">
    <location>
        <begin position="42"/>
        <end position="63"/>
    </location>
</feature>
<gene>
    <name evidence="2" type="ORF">KDA_26220</name>
</gene>
<dbReference type="AlphaFoldDB" id="A0A402B707"/>
<feature type="transmembrane region" description="Helical" evidence="1">
    <location>
        <begin position="234"/>
        <end position="253"/>
    </location>
</feature>
<dbReference type="RefSeq" id="WP_126627516.1">
    <property type="nucleotide sequence ID" value="NZ_BIFT01000001.1"/>
</dbReference>
<comment type="caution">
    <text evidence="2">The sequence shown here is derived from an EMBL/GenBank/DDBJ whole genome shotgun (WGS) entry which is preliminary data.</text>
</comment>
<dbReference type="InterPro" id="IPR007354">
    <property type="entry name" value="CruF-like"/>
</dbReference>
<feature type="transmembrane region" description="Helical" evidence="1">
    <location>
        <begin position="108"/>
        <end position="129"/>
    </location>
</feature>
<evidence type="ECO:0000256" key="1">
    <source>
        <dbReference type="SAM" id="Phobius"/>
    </source>
</evidence>
<feature type="transmembrane region" description="Helical" evidence="1">
    <location>
        <begin position="187"/>
        <end position="205"/>
    </location>
</feature>
<evidence type="ECO:0008006" key="4">
    <source>
        <dbReference type="Google" id="ProtNLM"/>
    </source>
</evidence>
<keyword evidence="1" id="KW-1133">Transmembrane helix</keyword>
<dbReference type="OrthoDB" id="9811293at2"/>
<dbReference type="Pfam" id="PF04240">
    <property type="entry name" value="Caroten_synth"/>
    <property type="match status" value="1"/>
</dbReference>
<proteinExistence type="predicted"/>
<feature type="transmembrane region" description="Helical" evidence="1">
    <location>
        <begin position="7"/>
        <end position="30"/>
    </location>
</feature>
<protein>
    <recommendedName>
        <fullName evidence="4">Carotenoid biosynthesis protein</fullName>
    </recommendedName>
</protein>
<reference evidence="3" key="1">
    <citation type="submission" date="2018-12" db="EMBL/GenBank/DDBJ databases">
        <title>Tengunoibacter tsumagoiensis gen. nov., sp. nov., Dictyobacter kobayashii sp. nov., D. alpinus sp. nov., and D. joshuensis sp. nov. and description of Dictyobacteraceae fam. nov. within the order Ktedonobacterales isolated from Tengu-no-mugimeshi.</title>
        <authorList>
            <person name="Wang C.M."/>
            <person name="Zheng Y."/>
            <person name="Sakai Y."/>
            <person name="Toyoda A."/>
            <person name="Minakuchi Y."/>
            <person name="Abe K."/>
            <person name="Yokota A."/>
            <person name="Yabe S."/>
        </authorList>
    </citation>
    <scope>NUCLEOTIDE SEQUENCE [LARGE SCALE GENOMIC DNA]</scope>
    <source>
        <strain evidence="3">Uno16</strain>
    </source>
</reference>
<dbReference type="PANTHER" id="PTHR39419:SF1">
    <property type="entry name" value="SLL0814 PROTEIN"/>
    <property type="match status" value="1"/>
</dbReference>